<keyword evidence="2" id="KW-1185">Reference proteome</keyword>
<sequence>MTTLNLNDELINAVRVIADRQHTTPEKLIHEALQGLIEDYHDIQSAEAALKRIESGEDRTYTLDEARAYLNELDS</sequence>
<name>G4SVB8_META2</name>
<evidence type="ECO:0008006" key="3">
    <source>
        <dbReference type="Google" id="ProtNLM"/>
    </source>
</evidence>
<evidence type="ECO:0000313" key="1">
    <source>
        <dbReference type="EMBL" id="CCE21894.1"/>
    </source>
</evidence>
<dbReference type="Pfam" id="PF19807">
    <property type="entry name" value="DUF6290"/>
    <property type="match status" value="1"/>
</dbReference>
<organism evidence="1 2">
    <name type="scientific">Methylotuvimicrobium alcaliphilum (strain DSM 19304 / NCIMB 14124 / VKM B-2133 / 20Z)</name>
    <name type="common">Methylomicrobium alcaliphilum</name>
    <dbReference type="NCBI Taxonomy" id="1091494"/>
    <lineage>
        <taxon>Bacteria</taxon>
        <taxon>Pseudomonadati</taxon>
        <taxon>Pseudomonadota</taxon>
        <taxon>Gammaproteobacteria</taxon>
        <taxon>Methylococcales</taxon>
        <taxon>Methylococcaceae</taxon>
        <taxon>Methylotuvimicrobium</taxon>
    </lineage>
</organism>
<proteinExistence type="predicted"/>
<dbReference type="Proteomes" id="UP000008315">
    <property type="component" value="Chromosome"/>
</dbReference>
<dbReference type="PATRIC" id="fig|271065.3.peg.201"/>
<dbReference type="RefSeq" id="WP_014146705.1">
    <property type="nucleotide sequence ID" value="NC_016112.1"/>
</dbReference>
<dbReference type="STRING" id="1091494.MEALZ_0193"/>
<dbReference type="AlphaFoldDB" id="G4SVB8"/>
<dbReference type="HOGENOM" id="CLU_2666865_0_0_6"/>
<evidence type="ECO:0000313" key="2">
    <source>
        <dbReference type="Proteomes" id="UP000008315"/>
    </source>
</evidence>
<dbReference type="InterPro" id="IPR046257">
    <property type="entry name" value="DUF6290"/>
</dbReference>
<accession>G4SVB8</accession>
<gene>
    <name evidence="1" type="ordered locus">MEALZ_0193</name>
</gene>
<dbReference type="KEGG" id="mah:MEALZ_0193"/>
<dbReference type="EMBL" id="FO082060">
    <property type="protein sequence ID" value="CCE21894.1"/>
    <property type="molecule type" value="Genomic_DNA"/>
</dbReference>
<reference evidence="2" key="1">
    <citation type="journal article" date="2012" name="J. Bacteriol.">
        <title>Genome sequence of the haloalkaliphilic methanotrophic bacterium Methylomicrobium alcaliphilum 20Z.</title>
        <authorList>
            <person name="Vuilleumier S."/>
            <person name="Khmelenina V.N."/>
            <person name="Bringel F."/>
            <person name="Reshetnikov A.S."/>
            <person name="Lajus A."/>
            <person name="Mangenot S."/>
            <person name="Rouy Z."/>
            <person name="Op den Camp H.J."/>
            <person name="Jetten M.S."/>
            <person name="Dispirito A.A."/>
            <person name="Dunfield P."/>
            <person name="Klotz M.G."/>
            <person name="Semrau J.D."/>
            <person name="Stein L.Y."/>
            <person name="Barbe V."/>
            <person name="Medigue C."/>
            <person name="Trotsenko Y.A."/>
            <person name="Kalyuzhnaya M.G."/>
        </authorList>
    </citation>
    <scope>NUCLEOTIDE SEQUENCE [LARGE SCALE GENOMIC DNA]</scope>
    <source>
        <strain evidence="2">DSM 19304 / NCIMB 14124 / VKM B-2133 / 20Z</strain>
    </source>
</reference>
<protein>
    <recommendedName>
        <fullName evidence="3">CopG family transcriptional regulator</fullName>
    </recommendedName>
</protein>